<dbReference type="InterPro" id="IPR006145">
    <property type="entry name" value="PsdUridine_synth_RsuA/RluA"/>
</dbReference>
<evidence type="ECO:0000256" key="3">
    <source>
        <dbReference type="ARBA" id="ARBA00010876"/>
    </source>
</evidence>
<dbReference type="PROSITE" id="PS50889">
    <property type="entry name" value="S4"/>
    <property type="match status" value="1"/>
</dbReference>
<keyword evidence="5 8" id="KW-0694">RNA-binding</keyword>
<organism evidence="11 12">
    <name type="scientific">Aliikangiella marina</name>
    <dbReference type="NCBI Taxonomy" id="1712262"/>
    <lineage>
        <taxon>Bacteria</taxon>
        <taxon>Pseudomonadati</taxon>
        <taxon>Pseudomonadota</taxon>
        <taxon>Gammaproteobacteria</taxon>
        <taxon>Oceanospirillales</taxon>
        <taxon>Pleioneaceae</taxon>
        <taxon>Aliikangiella</taxon>
    </lineage>
</organism>
<comment type="catalytic activity">
    <reaction evidence="9">
        <text>a uridine in RNA = a pseudouridine in RNA</text>
        <dbReference type="Rhea" id="RHEA:48348"/>
        <dbReference type="Rhea" id="RHEA-COMP:12068"/>
        <dbReference type="Rhea" id="RHEA-COMP:12069"/>
        <dbReference type="ChEBI" id="CHEBI:65314"/>
        <dbReference type="ChEBI" id="CHEBI:65315"/>
    </reaction>
</comment>
<evidence type="ECO:0000313" key="11">
    <source>
        <dbReference type="EMBL" id="TQV77446.1"/>
    </source>
</evidence>
<gene>
    <name evidence="11" type="primary">rluC</name>
    <name evidence="11" type="ORF">FLL45_05745</name>
</gene>
<evidence type="ECO:0000256" key="1">
    <source>
        <dbReference type="ARBA" id="ARBA00000381"/>
    </source>
</evidence>
<keyword evidence="6 9" id="KW-0413">Isomerase</keyword>
<sequence length="320" mass="37082">MTNFDKVQFCDIDQDHQGQRIDNFLFTFLKGVPKSRVYRILRKGEVRVNKKRVKAEYKLGYGDKVRIPPIRVAEKEQQLDLSKFDRVKSLESNIIYETKQFLLLNKPSGIAVHGGSGLSFGIIEALRALRPREKFLELVHRLDRDTSGCLLIAKRRSYLIHFQDQLRYKTMRKEYLALVSGDWDNANNRIIEPLYKNKLKSGERIVRVSEEGKPSETHFKCLKRFDTEKGDFSLIKALPKTGRTHQIRVHAQFAGCPLIGDEKYSDLDADSEVLQRLNLKTFLLHAQKLTFSTPDEEEPKTYEAPLPALFEQSINRLSKQ</sequence>
<evidence type="ECO:0000256" key="9">
    <source>
        <dbReference type="RuleBase" id="RU362028"/>
    </source>
</evidence>
<evidence type="ECO:0000256" key="4">
    <source>
        <dbReference type="ARBA" id="ARBA00022552"/>
    </source>
</evidence>
<reference evidence="11 12" key="1">
    <citation type="submission" date="2019-06" db="EMBL/GenBank/DDBJ databases">
        <title>Draft genome of Aliikangiella marina GYP-15.</title>
        <authorList>
            <person name="Wang G."/>
        </authorList>
    </citation>
    <scope>NUCLEOTIDE SEQUENCE [LARGE SCALE GENOMIC DNA]</scope>
    <source>
        <strain evidence="11 12">GYP-15</strain>
    </source>
</reference>
<evidence type="ECO:0000256" key="2">
    <source>
        <dbReference type="ARBA" id="ARBA00002876"/>
    </source>
</evidence>
<dbReference type="Proteomes" id="UP000317839">
    <property type="component" value="Unassembled WGS sequence"/>
</dbReference>
<comment type="caution">
    <text evidence="11">The sequence shown here is derived from an EMBL/GenBank/DDBJ whole genome shotgun (WGS) entry which is preliminary data.</text>
</comment>
<dbReference type="NCBIfam" id="NF008249">
    <property type="entry name" value="PRK11025.1"/>
    <property type="match status" value="1"/>
</dbReference>
<proteinExistence type="inferred from homology"/>
<dbReference type="Gene3D" id="3.10.290.10">
    <property type="entry name" value="RNA-binding S4 domain"/>
    <property type="match status" value="1"/>
</dbReference>
<feature type="domain" description="RNA-binding S4" evidence="10">
    <location>
        <begin position="19"/>
        <end position="78"/>
    </location>
</feature>
<keyword evidence="12" id="KW-1185">Reference proteome</keyword>
<accession>A0A545TJT4</accession>
<comment type="similarity">
    <text evidence="3 9">Belongs to the pseudouridine synthase RluA family.</text>
</comment>
<dbReference type="SMART" id="SM00363">
    <property type="entry name" value="S4"/>
    <property type="match status" value="1"/>
</dbReference>
<protein>
    <recommendedName>
        <fullName evidence="9">Pseudouridine synthase</fullName>
        <ecNumber evidence="9">5.4.99.-</ecNumber>
    </recommendedName>
</protein>
<dbReference type="PANTHER" id="PTHR21600:SF92">
    <property type="entry name" value="RIBOSOMAL LARGE SUBUNIT PSEUDOURIDINE SYNTHASE C"/>
    <property type="match status" value="1"/>
</dbReference>
<dbReference type="RefSeq" id="WP_142941018.1">
    <property type="nucleotide sequence ID" value="NZ_VIKR01000001.1"/>
</dbReference>
<dbReference type="InterPro" id="IPR036986">
    <property type="entry name" value="S4_RNA-bd_sf"/>
</dbReference>
<evidence type="ECO:0000256" key="8">
    <source>
        <dbReference type="PROSITE-ProRule" id="PRU00182"/>
    </source>
</evidence>
<dbReference type="NCBIfam" id="TIGR00005">
    <property type="entry name" value="rluA_subfam"/>
    <property type="match status" value="1"/>
</dbReference>
<dbReference type="OrthoDB" id="9807829at2"/>
<dbReference type="EC" id="5.4.99.-" evidence="9"/>
<dbReference type="InterPro" id="IPR006224">
    <property type="entry name" value="PsdUridine_synth_RluA-like_CS"/>
</dbReference>
<comment type="catalytic activity">
    <reaction evidence="1">
        <text>uridine(955/2504/2580) in 23S rRNA = pseudouridine(955/2504/2580) in 23S rRNA</text>
        <dbReference type="Rhea" id="RHEA:42528"/>
        <dbReference type="Rhea" id="RHEA-COMP:10099"/>
        <dbReference type="Rhea" id="RHEA-COMP:10100"/>
        <dbReference type="ChEBI" id="CHEBI:65314"/>
        <dbReference type="ChEBI" id="CHEBI:65315"/>
        <dbReference type="EC" id="5.4.99.24"/>
    </reaction>
</comment>
<dbReference type="CDD" id="cd00165">
    <property type="entry name" value="S4"/>
    <property type="match status" value="1"/>
</dbReference>
<dbReference type="AlphaFoldDB" id="A0A545TJT4"/>
<feature type="active site" evidence="7">
    <location>
        <position position="143"/>
    </location>
</feature>
<keyword evidence="4" id="KW-0698">rRNA processing</keyword>
<name>A0A545TJT4_9GAMM</name>
<dbReference type="GO" id="GO:0003723">
    <property type="term" value="F:RNA binding"/>
    <property type="evidence" value="ECO:0007669"/>
    <property type="project" value="UniProtKB-KW"/>
</dbReference>
<evidence type="ECO:0000256" key="6">
    <source>
        <dbReference type="ARBA" id="ARBA00023235"/>
    </source>
</evidence>
<dbReference type="PROSITE" id="PS01129">
    <property type="entry name" value="PSI_RLU"/>
    <property type="match status" value="1"/>
</dbReference>
<dbReference type="SUPFAM" id="SSF55120">
    <property type="entry name" value="Pseudouridine synthase"/>
    <property type="match status" value="1"/>
</dbReference>
<dbReference type="InterPro" id="IPR050188">
    <property type="entry name" value="RluA_PseudoU_synthase"/>
</dbReference>
<evidence type="ECO:0000259" key="10">
    <source>
        <dbReference type="SMART" id="SM00363"/>
    </source>
</evidence>
<dbReference type="GO" id="GO:0160141">
    <property type="term" value="F:23S rRNA pseudouridine(955/2504/2580) synthase activity"/>
    <property type="evidence" value="ECO:0007669"/>
    <property type="project" value="UniProtKB-EC"/>
</dbReference>
<dbReference type="GO" id="GO:0000455">
    <property type="term" value="P:enzyme-directed rRNA pseudouridine synthesis"/>
    <property type="evidence" value="ECO:0007669"/>
    <property type="project" value="UniProtKB-ARBA"/>
</dbReference>
<dbReference type="Pfam" id="PF00849">
    <property type="entry name" value="PseudoU_synth_2"/>
    <property type="match status" value="1"/>
</dbReference>
<dbReference type="PANTHER" id="PTHR21600">
    <property type="entry name" value="MITOCHONDRIAL RNA PSEUDOURIDINE SYNTHASE"/>
    <property type="match status" value="1"/>
</dbReference>
<dbReference type="InterPro" id="IPR020103">
    <property type="entry name" value="PsdUridine_synth_cat_dom_sf"/>
</dbReference>
<dbReference type="SUPFAM" id="SSF55174">
    <property type="entry name" value="Alpha-L RNA-binding motif"/>
    <property type="match status" value="1"/>
</dbReference>
<comment type="function">
    <text evidence="2">Responsible for synthesis of pseudouridine from uracil at positions 955, 2504 and 2580 in 23S ribosomal RNA.</text>
</comment>
<dbReference type="InterPro" id="IPR002942">
    <property type="entry name" value="S4_RNA-bd"/>
</dbReference>
<dbReference type="Pfam" id="PF01479">
    <property type="entry name" value="S4"/>
    <property type="match status" value="1"/>
</dbReference>
<dbReference type="EMBL" id="VIKR01000001">
    <property type="protein sequence ID" value="TQV77446.1"/>
    <property type="molecule type" value="Genomic_DNA"/>
</dbReference>
<evidence type="ECO:0000313" key="12">
    <source>
        <dbReference type="Proteomes" id="UP000317839"/>
    </source>
</evidence>
<dbReference type="CDD" id="cd02869">
    <property type="entry name" value="PseudoU_synth_RluA_like"/>
    <property type="match status" value="1"/>
</dbReference>
<evidence type="ECO:0000256" key="7">
    <source>
        <dbReference type="PIRSR" id="PIRSR606225-1"/>
    </source>
</evidence>
<dbReference type="InterPro" id="IPR006225">
    <property type="entry name" value="PsdUridine_synth_RluC/D"/>
</dbReference>
<dbReference type="Gene3D" id="3.30.2350.10">
    <property type="entry name" value="Pseudouridine synthase"/>
    <property type="match status" value="1"/>
</dbReference>
<evidence type="ECO:0000256" key="5">
    <source>
        <dbReference type="ARBA" id="ARBA00022884"/>
    </source>
</evidence>